<dbReference type="InterPro" id="IPR000600">
    <property type="entry name" value="ROK"/>
</dbReference>
<dbReference type="GO" id="GO:0009384">
    <property type="term" value="F:N-acylmannosamine kinase activity"/>
    <property type="evidence" value="ECO:0007669"/>
    <property type="project" value="TreeGrafter"/>
</dbReference>
<gene>
    <name evidence="1" type="ORF">PHYBOEH_004422</name>
</gene>
<dbReference type="Pfam" id="PF00480">
    <property type="entry name" value="ROK"/>
    <property type="match status" value="1"/>
</dbReference>
<proteinExistence type="predicted"/>
<keyword evidence="2" id="KW-1185">Reference proteome</keyword>
<comment type="caution">
    <text evidence="1">The sequence shown here is derived from an EMBL/GenBank/DDBJ whole genome shotgun (WGS) entry which is preliminary data.</text>
</comment>
<dbReference type="GO" id="GO:0008761">
    <property type="term" value="F:UDP-N-acetylglucosamine 2-epimerase activity"/>
    <property type="evidence" value="ECO:0007669"/>
    <property type="project" value="TreeGrafter"/>
</dbReference>
<dbReference type="AlphaFoldDB" id="A0A8T1WP56"/>
<sequence length="245" mass="25915">MVNTGTKLFAGVDIGATSVKIGNVAADGIIIYRVQQKLNPAELEPHDIVQFTSSLLTKLLTRMELRAQDLAGVGVGCPGVVLPGGVLHAAANFPSWSGVPLQRLLSDLIGIPVKVCNDADAAIMAEQWVGAAHGVKSFLMLILGTGVGFGVVDEGRLVRGGSNAIEGGHMIVERNGRQCGCSQRGCIEAYTSASALLREAREQLNSGVESALSSYPRDQMSVKLIFEQAAAGDKLCERLMNEVWL</sequence>
<evidence type="ECO:0000313" key="1">
    <source>
        <dbReference type="EMBL" id="KAG7394981.1"/>
    </source>
</evidence>
<reference evidence="1" key="1">
    <citation type="submission" date="2021-02" db="EMBL/GenBank/DDBJ databases">
        <authorList>
            <person name="Palmer J.M."/>
        </authorList>
    </citation>
    <scope>NUCLEOTIDE SEQUENCE</scope>
    <source>
        <strain evidence="1">SCRP23</strain>
    </source>
</reference>
<name>A0A8T1WP56_9STRA</name>
<evidence type="ECO:0008006" key="3">
    <source>
        <dbReference type="Google" id="ProtNLM"/>
    </source>
</evidence>
<evidence type="ECO:0000313" key="2">
    <source>
        <dbReference type="Proteomes" id="UP000693981"/>
    </source>
</evidence>
<protein>
    <recommendedName>
        <fullName evidence="3">Glucokinase</fullName>
    </recommendedName>
</protein>
<dbReference type="EMBL" id="JAGDFL010000233">
    <property type="protein sequence ID" value="KAG7394981.1"/>
    <property type="molecule type" value="Genomic_DNA"/>
</dbReference>
<dbReference type="OrthoDB" id="61890at2759"/>
<dbReference type="PANTHER" id="PTHR18964">
    <property type="entry name" value="ROK (REPRESSOR, ORF, KINASE) FAMILY"/>
    <property type="match status" value="1"/>
</dbReference>
<organism evidence="1 2">
    <name type="scientific">Phytophthora boehmeriae</name>
    <dbReference type="NCBI Taxonomy" id="109152"/>
    <lineage>
        <taxon>Eukaryota</taxon>
        <taxon>Sar</taxon>
        <taxon>Stramenopiles</taxon>
        <taxon>Oomycota</taxon>
        <taxon>Peronosporomycetes</taxon>
        <taxon>Peronosporales</taxon>
        <taxon>Peronosporaceae</taxon>
        <taxon>Phytophthora</taxon>
    </lineage>
</organism>
<dbReference type="Proteomes" id="UP000693981">
    <property type="component" value="Unassembled WGS sequence"/>
</dbReference>
<dbReference type="PANTHER" id="PTHR18964:SF149">
    <property type="entry name" value="BIFUNCTIONAL UDP-N-ACETYLGLUCOSAMINE 2-EPIMERASE_N-ACETYLMANNOSAMINE KINASE"/>
    <property type="match status" value="1"/>
</dbReference>
<accession>A0A8T1WP56</accession>